<evidence type="ECO:0000256" key="1">
    <source>
        <dbReference type="SAM" id="MobiDB-lite"/>
    </source>
</evidence>
<feature type="region of interest" description="Disordered" evidence="1">
    <location>
        <begin position="53"/>
        <end position="94"/>
    </location>
</feature>
<gene>
    <name evidence="3" type="ORF">CEXT_776811</name>
</gene>
<keyword evidence="2" id="KW-0812">Transmembrane</keyword>
<feature type="transmembrane region" description="Helical" evidence="2">
    <location>
        <begin position="107"/>
        <end position="129"/>
    </location>
</feature>
<dbReference type="EMBL" id="BPLR01016143">
    <property type="protein sequence ID" value="GIY81592.1"/>
    <property type="molecule type" value="Genomic_DNA"/>
</dbReference>
<reference evidence="3 4" key="1">
    <citation type="submission" date="2021-06" db="EMBL/GenBank/DDBJ databases">
        <title>Caerostris extrusa draft genome.</title>
        <authorList>
            <person name="Kono N."/>
            <person name="Arakawa K."/>
        </authorList>
    </citation>
    <scope>NUCLEOTIDE SEQUENCE [LARGE SCALE GENOMIC DNA]</scope>
</reference>
<keyword evidence="4" id="KW-1185">Reference proteome</keyword>
<name>A0AAV4WFS6_CAEEX</name>
<comment type="caution">
    <text evidence="3">The sequence shown here is derived from an EMBL/GenBank/DDBJ whole genome shotgun (WGS) entry which is preliminary data.</text>
</comment>
<accession>A0AAV4WFS6</accession>
<evidence type="ECO:0000313" key="3">
    <source>
        <dbReference type="EMBL" id="GIY81592.1"/>
    </source>
</evidence>
<feature type="compositionally biased region" description="Polar residues" evidence="1">
    <location>
        <begin position="84"/>
        <end position="94"/>
    </location>
</feature>
<sequence>MHLTLEVTLLTSHFRCHTFPIHYAHSMFFNSFKRIIQKKQKPQAAAVGVHFSGAPLRRGPSSPAGIPPGPPTGPHSSSDRLPQENESLSVPVQKRTTLSHSVGSTRFAYLALYVLFLFLLFRAFSVVVFGNH</sequence>
<protein>
    <submittedName>
        <fullName evidence="3">Uncharacterized protein</fullName>
    </submittedName>
</protein>
<keyword evidence="2" id="KW-1133">Transmembrane helix</keyword>
<organism evidence="3 4">
    <name type="scientific">Caerostris extrusa</name>
    <name type="common">Bark spider</name>
    <name type="synonym">Caerostris bankana</name>
    <dbReference type="NCBI Taxonomy" id="172846"/>
    <lineage>
        <taxon>Eukaryota</taxon>
        <taxon>Metazoa</taxon>
        <taxon>Ecdysozoa</taxon>
        <taxon>Arthropoda</taxon>
        <taxon>Chelicerata</taxon>
        <taxon>Arachnida</taxon>
        <taxon>Araneae</taxon>
        <taxon>Araneomorphae</taxon>
        <taxon>Entelegynae</taxon>
        <taxon>Araneoidea</taxon>
        <taxon>Araneidae</taxon>
        <taxon>Caerostris</taxon>
    </lineage>
</organism>
<evidence type="ECO:0000313" key="4">
    <source>
        <dbReference type="Proteomes" id="UP001054945"/>
    </source>
</evidence>
<keyword evidence="2" id="KW-0472">Membrane</keyword>
<evidence type="ECO:0000256" key="2">
    <source>
        <dbReference type="SAM" id="Phobius"/>
    </source>
</evidence>
<dbReference type="Proteomes" id="UP001054945">
    <property type="component" value="Unassembled WGS sequence"/>
</dbReference>
<proteinExistence type="predicted"/>
<dbReference type="AlphaFoldDB" id="A0AAV4WFS6"/>